<proteinExistence type="inferred from homology"/>
<comment type="caution">
    <text evidence="7">The sequence shown here is derived from an EMBL/GenBank/DDBJ whole genome shotgun (WGS) entry which is preliminary data.</text>
</comment>
<dbReference type="Pfam" id="PF01138">
    <property type="entry name" value="RNase_PH"/>
    <property type="match status" value="1"/>
</dbReference>
<comment type="subcellular location">
    <subcellularLocation>
        <location evidence="1">Nucleus</location>
    </subcellularLocation>
</comment>
<keyword evidence="5" id="KW-0539">Nucleus</keyword>
<dbReference type="GO" id="GO:0016075">
    <property type="term" value="P:rRNA catabolic process"/>
    <property type="evidence" value="ECO:0007669"/>
    <property type="project" value="TreeGrafter"/>
</dbReference>
<dbReference type="EMBL" id="SWFS01000181">
    <property type="protein sequence ID" value="KAA8915168.1"/>
    <property type="molecule type" value="Genomic_DNA"/>
</dbReference>
<dbReference type="GO" id="GO:0071038">
    <property type="term" value="P:TRAMP-dependent tRNA surveillance pathway"/>
    <property type="evidence" value="ECO:0007669"/>
    <property type="project" value="UniProtKB-ARBA"/>
</dbReference>
<keyword evidence="8" id="KW-1185">Reference proteome</keyword>
<dbReference type="SUPFAM" id="SSF55666">
    <property type="entry name" value="Ribonuclease PH domain 2-like"/>
    <property type="match status" value="1"/>
</dbReference>
<dbReference type="InterPro" id="IPR036345">
    <property type="entry name" value="ExoRNase_PH_dom2_sf"/>
</dbReference>
<evidence type="ECO:0000256" key="4">
    <source>
        <dbReference type="ARBA" id="ARBA00022835"/>
    </source>
</evidence>
<feature type="domain" description="Exoribonuclease phosphorolytic" evidence="6">
    <location>
        <begin position="1"/>
        <end position="120"/>
    </location>
</feature>
<dbReference type="InterPro" id="IPR001247">
    <property type="entry name" value="ExoRNase_PH_dom1"/>
</dbReference>
<dbReference type="GO" id="GO:0000467">
    <property type="term" value="P:exonucleolytic trimming to generate mature 3'-end of 5.8S rRNA from tricistronic rRNA transcript (SSU-rRNA, 5.8S rRNA, LSU-rRNA)"/>
    <property type="evidence" value="ECO:0007669"/>
    <property type="project" value="UniProtKB-ARBA"/>
</dbReference>
<gene>
    <name evidence="7" type="ORF">TRICI_002663</name>
</gene>
<evidence type="ECO:0000256" key="2">
    <source>
        <dbReference type="ARBA" id="ARBA00006678"/>
    </source>
</evidence>
<dbReference type="InterPro" id="IPR020568">
    <property type="entry name" value="Ribosomal_Su5_D2-typ_SF"/>
</dbReference>
<dbReference type="Proteomes" id="UP000761534">
    <property type="component" value="Unassembled WGS sequence"/>
</dbReference>
<dbReference type="InterPro" id="IPR050080">
    <property type="entry name" value="RNase_PH"/>
</dbReference>
<protein>
    <recommendedName>
        <fullName evidence="6">Exoribonuclease phosphorolytic domain-containing protein</fullName>
    </recommendedName>
</protein>
<dbReference type="GO" id="GO:0071051">
    <property type="term" value="P:poly(A)-dependent snoRNA 3'-end processing"/>
    <property type="evidence" value="ECO:0007669"/>
    <property type="project" value="TreeGrafter"/>
</dbReference>
<dbReference type="GO" id="GO:0034475">
    <property type="term" value="P:U4 snRNA 3'-end processing"/>
    <property type="evidence" value="ECO:0007669"/>
    <property type="project" value="TreeGrafter"/>
</dbReference>
<dbReference type="PANTHER" id="PTHR11953:SF1">
    <property type="entry name" value="EXOSOME COMPLEX COMPONENT RRP46"/>
    <property type="match status" value="1"/>
</dbReference>
<dbReference type="GO" id="GO:0000177">
    <property type="term" value="C:cytoplasmic exosome (RNase complex)"/>
    <property type="evidence" value="ECO:0007669"/>
    <property type="project" value="TreeGrafter"/>
</dbReference>
<comment type="similarity">
    <text evidence="2">Belongs to the RNase PH family.</text>
</comment>
<dbReference type="SUPFAM" id="SSF54211">
    <property type="entry name" value="Ribosomal protein S5 domain 2-like"/>
    <property type="match status" value="1"/>
</dbReference>
<reference evidence="7" key="1">
    <citation type="journal article" date="2019" name="G3 (Bethesda)">
        <title>Genome Assemblies of Two Rare Opportunistic Yeast Pathogens: Diutina rugosa (syn. Candida rugosa) and Trichomonascus ciferrii (syn. Candida ciferrii).</title>
        <authorList>
            <person name="Mixao V."/>
            <person name="Saus E."/>
            <person name="Hansen A.P."/>
            <person name="Lass-Florl C."/>
            <person name="Gabaldon T."/>
        </authorList>
    </citation>
    <scope>NUCLEOTIDE SEQUENCE</scope>
    <source>
        <strain evidence="7">CBS 4856</strain>
    </source>
</reference>
<dbReference type="VEuPathDB" id="FungiDB:TRICI_002663"/>
<dbReference type="InterPro" id="IPR027408">
    <property type="entry name" value="PNPase/RNase_PH_dom_sf"/>
</dbReference>
<evidence type="ECO:0000313" key="8">
    <source>
        <dbReference type="Proteomes" id="UP000761534"/>
    </source>
</evidence>
<dbReference type="PANTHER" id="PTHR11953">
    <property type="entry name" value="EXOSOME COMPLEX COMPONENT"/>
    <property type="match status" value="1"/>
</dbReference>
<evidence type="ECO:0000256" key="5">
    <source>
        <dbReference type="ARBA" id="ARBA00023242"/>
    </source>
</evidence>
<organism evidence="7 8">
    <name type="scientific">Trichomonascus ciferrii</name>
    <dbReference type="NCBI Taxonomy" id="44093"/>
    <lineage>
        <taxon>Eukaryota</taxon>
        <taxon>Fungi</taxon>
        <taxon>Dikarya</taxon>
        <taxon>Ascomycota</taxon>
        <taxon>Saccharomycotina</taxon>
        <taxon>Dipodascomycetes</taxon>
        <taxon>Dipodascales</taxon>
        <taxon>Trichomonascaceae</taxon>
        <taxon>Trichomonascus</taxon>
        <taxon>Trichomonascus ciferrii complex</taxon>
    </lineage>
</organism>
<name>A0A642V578_9ASCO</name>
<dbReference type="GO" id="GO:0003723">
    <property type="term" value="F:RNA binding"/>
    <property type="evidence" value="ECO:0007669"/>
    <property type="project" value="TreeGrafter"/>
</dbReference>
<evidence type="ECO:0000256" key="1">
    <source>
        <dbReference type="ARBA" id="ARBA00004123"/>
    </source>
</evidence>
<evidence type="ECO:0000256" key="3">
    <source>
        <dbReference type="ARBA" id="ARBA00022552"/>
    </source>
</evidence>
<evidence type="ECO:0000313" key="7">
    <source>
        <dbReference type="EMBL" id="KAA8915168.1"/>
    </source>
</evidence>
<dbReference type="GO" id="GO:0005730">
    <property type="term" value="C:nucleolus"/>
    <property type="evidence" value="ECO:0007669"/>
    <property type="project" value="UniProtKB-ARBA"/>
</dbReference>
<dbReference type="GO" id="GO:0000176">
    <property type="term" value="C:nuclear exosome (RNase complex)"/>
    <property type="evidence" value="ECO:0007669"/>
    <property type="project" value="UniProtKB-ARBA"/>
</dbReference>
<dbReference type="AlphaFoldDB" id="A0A642V578"/>
<accession>A0A642V578</accession>
<evidence type="ECO:0000259" key="6">
    <source>
        <dbReference type="Pfam" id="PF01138"/>
    </source>
</evidence>
<keyword evidence="4" id="KW-0271">Exosome</keyword>
<sequence>MEVKTGILEQVDGSAVWTQNITKVICSVSGPMEVKPRDEIPDKATLELVVRPVSGLSKILIQDRISSVLSSIILRHLHPRSLIQLVVQVLEPGEPSFYTCRELATAINSAVVALVDAAVPLQGVAIATSLVITTDGEYVFDPDLDLLNSNDVKSNHVIGYEMANGHAERLLICESNGSFTEEQLFEALNKASDQCEGLYKNLRSVIGESIQQKFIWKQ</sequence>
<dbReference type="GO" id="GO:0071028">
    <property type="term" value="P:nuclear mRNA surveillance"/>
    <property type="evidence" value="ECO:0007669"/>
    <property type="project" value="TreeGrafter"/>
</dbReference>
<keyword evidence="3" id="KW-0698">rRNA processing</keyword>
<dbReference type="Gene3D" id="3.30.230.70">
    <property type="entry name" value="GHMP Kinase, N-terminal domain"/>
    <property type="match status" value="1"/>
</dbReference>
<dbReference type="OrthoDB" id="27298at2759"/>